<dbReference type="GO" id="GO:0051537">
    <property type="term" value="F:2 iron, 2 sulfur cluster binding"/>
    <property type="evidence" value="ECO:0007669"/>
    <property type="project" value="InterPro"/>
</dbReference>
<dbReference type="PROSITE" id="PS51085">
    <property type="entry name" value="2FE2S_FER_2"/>
    <property type="match status" value="1"/>
</dbReference>
<dbReference type="InterPro" id="IPR001041">
    <property type="entry name" value="2Fe-2S_ferredoxin-type"/>
</dbReference>
<gene>
    <name evidence="3" type="ORF">BTO11_11605</name>
</gene>
<keyword evidence="1" id="KW-0830">Ubiquinone</keyword>
<evidence type="ECO:0000259" key="2">
    <source>
        <dbReference type="PROSITE" id="PS51085"/>
    </source>
</evidence>
<dbReference type="InterPro" id="IPR036010">
    <property type="entry name" value="2Fe-2S_ferredoxin-like_sf"/>
</dbReference>
<dbReference type="PROSITE" id="PS00197">
    <property type="entry name" value="2FE2S_FER_1"/>
    <property type="match status" value="1"/>
</dbReference>
<keyword evidence="4" id="KW-1185">Reference proteome</keyword>
<name>A0A2S7UW73_9GAMM</name>
<dbReference type="OrthoDB" id="9796486at2"/>
<dbReference type="RefSeq" id="WP_105052747.1">
    <property type="nucleotide sequence ID" value="NZ_BMYG01000006.1"/>
</dbReference>
<dbReference type="Gene3D" id="3.10.20.30">
    <property type="match status" value="1"/>
</dbReference>
<comment type="caution">
    <text evidence="3">The sequence shown here is derived from an EMBL/GenBank/DDBJ whole genome shotgun (WGS) entry which is preliminary data.</text>
</comment>
<dbReference type="SUPFAM" id="SSF54292">
    <property type="entry name" value="2Fe-2S ferredoxin-like"/>
    <property type="match status" value="1"/>
</dbReference>
<dbReference type="CDD" id="cd00207">
    <property type="entry name" value="fer2"/>
    <property type="match status" value="1"/>
</dbReference>
<dbReference type="EMBL" id="MSCH01000003">
    <property type="protein sequence ID" value="PQJ54234.1"/>
    <property type="molecule type" value="Genomic_DNA"/>
</dbReference>
<dbReference type="AlphaFoldDB" id="A0A2S7UW73"/>
<reference evidence="3 4" key="1">
    <citation type="submission" date="2016-12" db="EMBL/GenBank/DDBJ databases">
        <title>Diversity of luminous bacteria.</title>
        <authorList>
            <person name="Yoshizawa S."/>
            <person name="Kogure K."/>
        </authorList>
    </citation>
    <scope>NUCLEOTIDE SEQUENCE [LARGE SCALE GENOMIC DNA]</scope>
    <source>
        <strain evidence="3 4">SA4-48</strain>
    </source>
</reference>
<protein>
    <submittedName>
        <fullName evidence="3">2Fe-2S ferredoxin</fullName>
    </submittedName>
</protein>
<dbReference type="Proteomes" id="UP000239007">
    <property type="component" value="Unassembled WGS sequence"/>
</dbReference>
<accession>A0A2S7UW73</accession>
<organism evidence="3 4">
    <name type="scientific">Psychrosphaera saromensis</name>
    <dbReference type="NCBI Taxonomy" id="716813"/>
    <lineage>
        <taxon>Bacteria</taxon>
        <taxon>Pseudomonadati</taxon>
        <taxon>Pseudomonadota</taxon>
        <taxon>Gammaproteobacteria</taxon>
        <taxon>Alteromonadales</taxon>
        <taxon>Pseudoalteromonadaceae</taxon>
        <taxon>Psychrosphaera</taxon>
    </lineage>
</organism>
<evidence type="ECO:0000313" key="4">
    <source>
        <dbReference type="Proteomes" id="UP000239007"/>
    </source>
</evidence>
<feature type="domain" description="2Fe-2S ferredoxin-type" evidence="2">
    <location>
        <begin position="2"/>
        <end position="88"/>
    </location>
</feature>
<proteinExistence type="predicted"/>
<dbReference type="InterPro" id="IPR012675">
    <property type="entry name" value="Beta-grasp_dom_sf"/>
</dbReference>
<evidence type="ECO:0000256" key="1">
    <source>
        <dbReference type="ARBA" id="ARBA00023075"/>
    </source>
</evidence>
<sequence>MSKVTVHRNGIIETEIEFVNTDATLLGSLQKNAVDMLYHCKEGFCGACRCKLKSGSISYINEPLAFVRKGEILTCCSIPNEDIEIEIL</sequence>
<evidence type="ECO:0000313" key="3">
    <source>
        <dbReference type="EMBL" id="PQJ54234.1"/>
    </source>
</evidence>
<dbReference type="InterPro" id="IPR006058">
    <property type="entry name" value="2Fe2S_fd_BS"/>
</dbReference>
<dbReference type="NCBIfam" id="NF007985">
    <property type="entry name" value="PRK10713.1"/>
    <property type="match status" value="1"/>
</dbReference>
<dbReference type="Pfam" id="PF00111">
    <property type="entry name" value="Fer2"/>
    <property type="match status" value="1"/>
</dbReference>